<proteinExistence type="predicted"/>
<dbReference type="PANTHER" id="PTHR47071:SF9">
    <property type="entry name" value="TRM32-LIKE PROTEIN (DUF3741)"/>
    <property type="match status" value="1"/>
</dbReference>
<feature type="region of interest" description="Disordered" evidence="1">
    <location>
        <begin position="581"/>
        <end position="625"/>
    </location>
</feature>
<accession>A0AAP0PW53</accession>
<feature type="domain" description="DUF4378" evidence="2">
    <location>
        <begin position="716"/>
        <end position="876"/>
    </location>
</feature>
<name>A0AAP0PW53_9MAGN</name>
<comment type="caution">
    <text evidence="3">The sequence shown here is derived from an EMBL/GenBank/DDBJ whole genome shotgun (WGS) entry which is preliminary data.</text>
</comment>
<dbReference type="Pfam" id="PF14309">
    <property type="entry name" value="DUF4378"/>
    <property type="match status" value="1"/>
</dbReference>
<dbReference type="InterPro" id="IPR044257">
    <property type="entry name" value="TRM32-like"/>
</dbReference>
<feature type="compositionally biased region" description="Polar residues" evidence="1">
    <location>
        <begin position="319"/>
        <end position="334"/>
    </location>
</feature>
<dbReference type="AlphaFoldDB" id="A0AAP0PW53"/>
<gene>
    <name evidence="3" type="ORF">Scep_003228</name>
</gene>
<dbReference type="Proteomes" id="UP001419268">
    <property type="component" value="Unassembled WGS sequence"/>
</dbReference>
<feature type="compositionally biased region" description="Basic and acidic residues" evidence="1">
    <location>
        <begin position="415"/>
        <end position="442"/>
    </location>
</feature>
<evidence type="ECO:0000259" key="2">
    <source>
        <dbReference type="Pfam" id="PF14309"/>
    </source>
</evidence>
<evidence type="ECO:0000313" key="3">
    <source>
        <dbReference type="EMBL" id="KAK9156654.1"/>
    </source>
</evidence>
<protein>
    <recommendedName>
        <fullName evidence="2">DUF4378 domain-containing protein</fullName>
    </recommendedName>
</protein>
<keyword evidence="4" id="KW-1185">Reference proteome</keyword>
<dbReference type="InterPro" id="IPR025486">
    <property type="entry name" value="DUF4378"/>
</dbReference>
<evidence type="ECO:0000313" key="4">
    <source>
        <dbReference type="Proteomes" id="UP001419268"/>
    </source>
</evidence>
<sequence length="880" mass="100352">MENSLSRSYSGLRFKNEPNQGCIWGIFHMLHVYHRHNAKKERSKAHRGRRRYGGPKYSRLIDKTFDAADGEALIKERTEDLQTEEDRLSAIPSLDESDKTFRENMSAEENKHQFPSLHSQFHRLYSIHHLEPSHPHLPDEVREGNGETTKIDNHQGDCPRVTDMSKLDESAASHNRCELNDNPSSMKSLRYDELNELGRELLDEALLQDKVQKSKEASLQHNIVNSKENNKGSTFDKPKEFMNSLDVLNVNHSFLKSLEDPNYSLAHHMQAVRDSKGTRGLTKSESYPGSNSSRRMDIEHEELVENGVHAKHEGRVKSGNLQPLSTQTPPFEDNASSIREAETLSSEAHETDASSFQGSFDLLKEQGVNQAGKKRFKNIRHIIKYAINESKKSRRISLDAILHKIPYGRSFSKNSKMDTNDQWKGRLSDNDGEDSPRAKYENDNAVSTPTKGGHRRMRRAHSLNASLERYSELFKSRISHDMNSGPSDKLLFSQSPKPLGRICSLPNIDIHAIIQSEAPLHAHLKGTSITSPSERGTDIERSSFREQKNLVVLMPAALENVTQSDVPLRSESSTFDRVLEESISETSCNENVEVDTDDAKNEESSYGGLLKEESESTISGGARLPQPSPISVLDSCFQEDAISPANFSISGMQLEPRRIDYDNLVEEEANRQDQSIIDSPREFKFQVELEKMKSASMFSASNFRRVQVYRKDEAKFNYVREVLAQCRFSENGYLGAWHSPDHPIDPSLFEQMEACSPPKSNAVEDERPNSIHDRKIIFDVVNEVLLEICNKSFSYWPQRLSCNCHIRPMPKGYHVLEEVWSCIHWYLGTQPELDPSMDYIVERDISKDDGWMNLRFDSECAGLELEEMIWEDLLEEVIHS</sequence>
<reference evidence="3 4" key="1">
    <citation type="submission" date="2024-01" db="EMBL/GenBank/DDBJ databases">
        <title>Genome assemblies of Stephania.</title>
        <authorList>
            <person name="Yang L."/>
        </authorList>
    </citation>
    <scope>NUCLEOTIDE SEQUENCE [LARGE SCALE GENOMIC DNA]</scope>
    <source>
        <strain evidence="3">JXDWG</strain>
        <tissue evidence="3">Leaf</tissue>
    </source>
</reference>
<dbReference type="EMBL" id="JBBNAG010000002">
    <property type="protein sequence ID" value="KAK9156654.1"/>
    <property type="molecule type" value="Genomic_DNA"/>
</dbReference>
<organism evidence="3 4">
    <name type="scientific">Stephania cephalantha</name>
    <dbReference type="NCBI Taxonomy" id="152367"/>
    <lineage>
        <taxon>Eukaryota</taxon>
        <taxon>Viridiplantae</taxon>
        <taxon>Streptophyta</taxon>
        <taxon>Embryophyta</taxon>
        <taxon>Tracheophyta</taxon>
        <taxon>Spermatophyta</taxon>
        <taxon>Magnoliopsida</taxon>
        <taxon>Ranunculales</taxon>
        <taxon>Menispermaceae</taxon>
        <taxon>Menispermoideae</taxon>
        <taxon>Cissampelideae</taxon>
        <taxon>Stephania</taxon>
    </lineage>
</organism>
<feature type="region of interest" description="Disordered" evidence="1">
    <location>
        <begin position="311"/>
        <end position="334"/>
    </location>
</feature>
<dbReference type="PANTHER" id="PTHR47071">
    <property type="entry name" value="PROTEIN TRM32"/>
    <property type="match status" value="1"/>
</dbReference>
<feature type="region of interest" description="Disordered" evidence="1">
    <location>
        <begin position="271"/>
        <end position="296"/>
    </location>
</feature>
<feature type="region of interest" description="Disordered" evidence="1">
    <location>
        <begin position="410"/>
        <end position="458"/>
    </location>
</feature>
<evidence type="ECO:0000256" key="1">
    <source>
        <dbReference type="SAM" id="MobiDB-lite"/>
    </source>
</evidence>
<feature type="compositionally biased region" description="Polar residues" evidence="1">
    <location>
        <begin position="281"/>
        <end position="293"/>
    </location>
</feature>